<accession>A0A1W1BGB8</accession>
<proteinExistence type="predicted"/>
<name>A0A1W1BGB8_9ZZZZ</name>
<protein>
    <submittedName>
        <fullName evidence="2">Uncharacterized protein</fullName>
    </submittedName>
</protein>
<gene>
    <name evidence="2" type="ORF">MNB_SV-9-1537</name>
</gene>
<sequence>MIIWKKYINELIILGALLFMIIGYLYKNTQVNKLYTVKSETSKSINDINQIVGLKNQWDNKKIKSKILKIKNNLSNNNIKSFDLKSRKLTAILKDLSSKQMNKIIISLENRAVQIILIKVTLKNNKYGMEIKCKW</sequence>
<keyword evidence="1" id="KW-1133">Transmembrane helix</keyword>
<feature type="transmembrane region" description="Helical" evidence="1">
    <location>
        <begin position="7"/>
        <end position="26"/>
    </location>
</feature>
<reference evidence="2" key="1">
    <citation type="submission" date="2016-10" db="EMBL/GenBank/DDBJ databases">
        <authorList>
            <person name="de Groot N.N."/>
        </authorList>
    </citation>
    <scope>NUCLEOTIDE SEQUENCE</scope>
</reference>
<keyword evidence="1" id="KW-0812">Transmembrane</keyword>
<keyword evidence="1" id="KW-0472">Membrane</keyword>
<evidence type="ECO:0000256" key="1">
    <source>
        <dbReference type="SAM" id="Phobius"/>
    </source>
</evidence>
<dbReference type="AlphaFoldDB" id="A0A1W1BGB8"/>
<organism evidence="2">
    <name type="scientific">hydrothermal vent metagenome</name>
    <dbReference type="NCBI Taxonomy" id="652676"/>
    <lineage>
        <taxon>unclassified sequences</taxon>
        <taxon>metagenomes</taxon>
        <taxon>ecological metagenomes</taxon>
    </lineage>
</organism>
<dbReference type="EMBL" id="FPHG01000017">
    <property type="protein sequence ID" value="SFV52535.1"/>
    <property type="molecule type" value="Genomic_DNA"/>
</dbReference>
<evidence type="ECO:0000313" key="2">
    <source>
        <dbReference type="EMBL" id="SFV52535.1"/>
    </source>
</evidence>